<dbReference type="SUPFAM" id="SSF53756">
    <property type="entry name" value="UDP-Glycosyltransferase/glycogen phosphorylase"/>
    <property type="match status" value="1"/>
</dbReference>
<dbReference type="RefSeq" id="WP_379735492.1">
    <property type="nucleotide sequence ID" value="NZ_JBHRVV010000001.1"/>
</dbReference>
<evidence type="ECO:0000259" key="1">
    <source>
        <dbReference type="Pfam" id="PF00534"/>
    </source>
</evidence>
<keyword evidence="4" id="KW-1185">Reference proteome</keyword>
<feature type="domain" description="Glycosyltransferase subfamily 4-like N-terminal" evidence="2">
    <location>
        <begin position="40"/>
        <end position="200"/>
    </location>
</feature>
<feature type="domain" description="Glycosyl transferase family 1" evidence="1">
    <location>
        <begin position="215"/>
        <end position="377"/>
    </location>
</feature>
<comment type="caution">
    <text evidence="3">The sequence shown here is derived from an EMBL/GenBank/DDBJ whole genome shotgun (WGS) entry which is preliminary data.</text>
</comment>
<organism evidence="3 4">
    <name type="scientific">Massilia haematophila</name>
    <dbReference type="NCBI Taxonomy" id="457923"/>
    <lineage>
        <taxon>Bacteria</taxon>
        <taxon>Pseudomonadati</taxon>
        <taxon>Pseudomonadota</taxon>
        <taxon>Betaproteobacteria</taxon>
        <taxon>Burkholderiales</taxon>
        <taxon>Oxalobacteraceae</taxon>
        <taxon>Telluria group</taxon>
        <taxon>Massilia</taxon>
    </lineage>
</organism>
<dbReference type="Proteomes" id="UP001595665">
    <property type="component" value="Unassembled WGS sequence"/>
</dbReference>
<name>A0ABV7PLH6_9BURK</name>
<evidence type="ECO:0000259" key="2">
    <source>
        <dbReference type="Pfam" id="PF13439"/>
    </source>
</evidence>
<proteinExistence type="predicted"/>
<accession>A0ABV7PLH6</accession>
<evidence type="ECO:0000313" key="3">
    <source>
        <dbReference type="EMBL" id="MFC3458995.1"/>
    </source>
</evidence>
<gene>
    <name evidence="3" type="ORF">ACFOPH_12195</name>
</gene>
<dbReference type="Pfam" id="PF00534">
    <property type="entry name" value="Glycos_transf_1"/>
    <property type="match status" value="1"/>
</dbReference>
<dbReference type="InterPro" id="IPR017522">
    <property type="entry name" value="Sugar_tfrase_PEP-CTERM_Stp2"/>
</dbReference>
<reference evidence="4" key="1">
    <citation type="journal article" date="2019" name="Int. J. Syst. Evol. Microbiol.">
        <title>The Global Catalogue of Microorganisms (GCM) 10K type strain sequencing project: providing services to taxonomists for standard genome sequencing and annotation.</title>
        <authorList>
            <consortium name="The Broad Institute Genomics Platform"/>
            <consortium name="The Broad Institute Genome Sequencing Center for Infectious Disease"/>
            <person name="Wu L."/>
            <person name="Ma J."/>
        </authorList>
    </citation>
    <scope>NUCLEOTIDE SEQUENCE [LARGE SCALE GENOMIC DNA]</scope>
    <source>
        <strain evidence="4">CCM 7480</strain>
    </source>
</reference>
<sequence>MWQKNKTADQTRTIQARPGFPDAAWKDAPLIVHVIYRFDFGGLEMLLAECIRRIPRQRYRHAIICISGYSAFVEKIEGTGTPVYSLDKPAGLGLSAHLRLWKLLRTLRPTILHTYCISAVEYTATGMLASVPVRFHSEHGRNLNEADGRNLKYNVLRRVMALLMHSCIAVSSDLQSWLADIVRVPRSKISCISNGVDTDKFSPGSMQLPPGPAHASRPNRFVIGTVGRVSEVKNQAALVDAFVLLLDRLRGSRPELSLTIIGDGPLLTPLKEKISALGIAHLVSTPGARNDIAEIMKTFSVFVLPSLSEAMPVAALEAMATGVPVIASRVGGLPDIVKENITGMLVDSPCPEYLVEAIAEYVQNPDMGKRHGAAGRKFVEQHHGIDRMVNEYLALYDAAARHN</sequence>
<evidence type="ECO:0000313" key="4">
    <source>
        <dbReference type="Proteomes" id="UP001595665"/>
    </source>
</evidence>
<dbReference type="Gene3D" id="3.40.50.2000">
    <property type="entry name" value="Glycogen Phosphorylase B"/>
    <property type="match status" value="2"/>
</dbReference>
<dbReference type="PANTHER" id="PTHR45947:SF14">
    <property type="entry name" value="SLL1723 PROTEIN"/>
    <property type="match status" value="1"/>
</dbReference>
<dbReference type="EMBL" id="JBHRVV010000001">
    <property type="protein sequence ID" value="MFC3458995.1"/>
    <property type="molecule type" value="Genomic_DNA"/>
</dbReference>
<dbReference type="InterPro" id="IPR001296">
    <property type="entry name" value="Glyco_trans_1"/>
</dbReference>
<dbReference type="PANTHER" id="PTHR45947">
    <property type="entry name" value="SULFOQUINOVOSYL TRANSFERASE SQD2"/>
    <property type="match status" value="1"/>
</dbReference>
<dbReference type="NCBIfam" id="TIGR03088">
    <property type="entry name" value="stp2"/>
    <property type="match status" value="1"/>
</dbReference>
<protein>
    <submittedName>
        <fullName evidence="3">TIGR03088 family PEP-CTERM/XrtA system glycosyltransferase</fullName>
    </submittedName>
</protein>
<dbReference type="Pfam" id="PF13439">
    <property type="entry name" value="Glyco_transf_4"/>
    <property type="match status" value="1"/>
</dbReference>
<dbReference type="InterPro" id="IPR050194">
    <property type="entry name" value="Glycosyltransferase_grp1"/>
</dbReference>
<dbReference type="InterPro" id="IPR028098">
    <property type="entry name" value="Glyco_trans_4-like_N"/>
</dbReference>